<reference evidence="9 10" key="1">
    <citation type="submission" date="2020-08" db="EMBL/GenBank/DDBJ databases">
        <title>Genomic Encyclopedia of Type Strains, Phase IV (KMG-IV): sequencing the most valuable type-strain genomes for metagenomic binning, comparative biology and taxonomic classification.</title>
        <authorList>
            <person name="Goeker M."/>
        </authorList>
    </citation>
    <scope>NUCLEOTIDE SEQUENCE [LARGE SCALE GENOMIC DNA]</scope>
    <source>
        <strain evidence="9 10">DSM 12141</strain>
    </source>
</reference>
<dbReference type="GO" id="GO:0046872">
    <property type="term" value="F:metal ion binding"/>
    <property type="evidence" value="ECO:0007669"/>
    <property type="project" value="UniProtKB-KW"/>
</dbReference>
<dbReference type="EC" id="1.14.13.82" evidence="9"/>
<dbReference type="PROSITE" id="PS00197">
    <property type="entry name" value="2FE2S_FER_1"/>
    <property type="match status" value="1"/>
</dbReference>
<dbReference type="EMBL" id="JACHIB010000010">
    <property type="protein sequence ID" value="MBB6083850.1"/>
    <property type="molecule type" value="Genomic_DNA"/>
</dbReference>
<dbReference type="Gene3D" id="3.10.20.30">
    <property type="match status" value="1"/>
</dbReference>
<gene>
    <name evidence="9" type="ORF">HNR28_001895</name>
</gene>
<evidence type="ECO:0000256" key="1">
    <source>
        <dbReference type="ARBA" id="ARBA00022630"/>
    </source>
</evidence>
<dbReference type="Gene3D" id="3.40.50.80">
    <property type="entry name" value="Nucleotide-binding domain of ferredoxin-NADP reductase (FNR) module"/>
    <property type="match status" value="1"/>
</dbReference>
<evidence type="ECO:0000256" key="5">
    <source>
        <dbReference type="ARBA" id="ARBA00023004"/>
    </source>
</evidence>
<dbReference type="SUPFAM" id="SSF52343">
    <property type="entry name" value="Ferredoxin reductase-like, C-terminal NADP-linked domain"/>
    <property type="match status" value="1"/>
</dbReference>
<dbReference type="InterPro" id="IPR017927">
    <property type="entry name" value="FAD-bd_FR_type"/>
</dbReference>
<dbReference type="Gene3D" id="2.40.30.10">
    <property type="entry name" value="Translation factors"/>
    <property type="match status" value="1"/>
</dbReference>
<dbReference type="GO" id="GO:0008168">
    <property type="term" value="F:methyltransferase activity"/>
    <property type="evidence" value="ECO:0007669"/>
    <property type="project" value="UniProtKB-KW"/>
</dbReference>
<evidence type="ECO:0000256" key="6">
    <source>
        <dbReference type="ARBA" id="ARBA00023014"/>
    </source>
</evidence>
<keyword evidence="5" id="KW-0408">Iron</keyword>
<dbReference type="SUPFAM" id="SSF63380">
    <property type="entry name" value="Riboflavin synthase domain-like"/>
    <property type="match status" value="1"/>
</dbReference>
<dbReference type="InterPro" id="IPR036010">
    <property type="entry name" value="2Fe-2S_ferredoxin-like_sf"/>
</dbReference>
<sequence>MITESLSVRVAGKHQAARDVVSLELVDPDGGLLPEFSPGAHIDVHLPGGYIRQYSLLNDCLQRSRFLIGVLREPRSRGGSAAVHDLVQVGDLLRISAPRNRFPLVAAERSLLFAGGIGITPLLCMARRLQATGAAFELHYSCRSRDRAAFLDEILDSALAGHARAHFDDEPDTALDARAVLAAADARTHVYVCGPSGYIDFVRDQARDAGVDEARVHFERFALDEDQCPAAPAEGDTAFQVQLASTGEVFDIPADETITSALDRQGVFIPVSCEEGICGTCLTGVRAGIPDHRDSYLTEAEHAANDQFTPCCSRARTPLLVLDL</sequence>
<proteinExistence type="predicted"/>
<evidence type="ECO:0000256" key="4">
    <source>
        <dbReference type="ARBA" id="ARBA00023002"/>
    </source>
</evidence>
<dbReference type="InterPro" id="IPR012675">
    <property type="entry name" value="Beta-grasp_dom_sf"/>
</dbReference>
<keyword evidence="3" id="KW-0479">Metal-binding</keyword>
<evidence type="ECO:0000259" key="8">
    <source>
        <dbReference type="PROSITE" id="PS51384"/>
    </source>
</evidence>
<comment type="caution">
    <text evidence="9">The sequence shown here is derived from an EMBL/GenBank/DDBJ whole genome shotgun (WGS) entry which is preliminary data.</text>
</comment>
<evidence type="ECO:0000313" key="10">
    <source>
        <dbReference type="Proteomes" id="UP000541136"/>
    </source>
</evidence>
<keyword evidence="2" id="KW-0001">2Fe-2S</keyword>
<dbReference type="GO" id="GO:0018489">
    <property type="term" value="F:vanillate monooxygenase activity"/>
    <property type="evidence" value="ECO:0007669"/>
    <property type="project" value="UniProtKB-EC"/>
</dbReference>
<keyword evidence="9" id="KW-0808">Transferase</keyword>
<evidence type="ECO:0000256" key="3">
    <source>
        <dbReference type="ARBA" id="ARBA00022723"/>
    </source>
</evidence>
<dbReference type="InterPro" id="IPR039261">
    <property type="entry name" value="FNR_nucleotide-bd"/>
</dbReference>
<evidence type="ECO:0000259" key="7">
    <source>
        <dbReference type="PROSITE" id="PS51085"/>
    </source>
</evidence>
<dbReference type="PRINTS" id="PR00409">
    <property type="entry name" value="PHDIOXRDTASE"/>
</dbReference>
<dbReference type="SUPFAM" id="SSF54292">
    <property type="entry name" value="2Fe-2S ferredoxin-like"/>
    <property type="match status" value="1"/>
</dbReference>
<evidence type="ECO:0000313" key="9">
    <source>
        <dbReference type="EMBL" id="MBB6083850.1"/>
    </source>
</evidence>
<dbReference type="Proteomes" id="UP000541136">
    <property type="component" value="Unassembled WGS sequence"/>
</dbReference>
<dbReference type="InterPro" id="IPR001041">
    <property type="entry name" value="2Fe-2S_ferredoxin-type"/>
</dbReference>
<dbReference type="GO" id="GO:0032259">
    <property type="term" value="P:methylation"/>
    <property type="evidence" value="ECO:0007669"/>
    <property type="project" value="UniProtKB-KW"/>
</dbReference>
<keyword evidence="4 9" id="KW-0560">Oxidoreductase</keyword>
<organism evidence="9 10">
    <name type="scientific">Castellaniella defragrans</name>
    <name type="common">Alcaligenes defragrans</name>
    <dbReference type="NCBI Taxonomy" id="75697"/>
    <lineage>
        <taxon>Bacteria</taxon>
        <taxon>Pseudomonadati</taxon>
        <taxon>Pseudomonadota</taxon>
        <taxon>Betaproteobacteria</taxon>
        <taxon>Burkholderiales</taxon>
        <taxon>Alcaligenaceae</taxon>
        <taxon>Castellaniella</taxon>
    </lineage>
</organism>
<dbReference type="AlphaFoldDB" id="A0A7W9TN80"/>
<dbReference type="PANTHER" id="PTHR47354:SF1">
    <property type="entry name" value="CARNITINE MONOOXYGENASE REDUCTASE SUBUNIT"/>
    <property type="match status" value="1"/>
</dbReference>
<dbReference type="InterPro" id="IPR006058">
    <property type="entry name" value="2Fe2S_fd_BS"/>
</dbReference>
<dbReference type="InterPro" id="IPR050415">
    <property type="entry name" value="MRET"/>
</dbReference>
<dbReference type="PROSITE" id="PS51384">
    <property type="entry name" value="FAD_FR"/>
    <property type="match status" value="1"/>
</dbReference>
<dbReference type="CDD" id="cd06185">
    <property type="entry name" value="PDR_like"/>
    <property type="match status" value="1"/>
</dbReference>
<keyword evidence="9" id="KW-0489">Methyltransferase</keyword>
<dbReference type="PANTHER" id="PTHR47354">
    <property type="entry name" value="NADH OXIDOREDUCTASE HCR"/>
    <property type="match status" value="1"/>
</dbReference>
<protein>
    <submittedName>
        <fullName evidence="9">Vanillate O-demethylase ferredoxin subunit</fullName>
        <ecNumber evidence="9">1.14.13.82</ecNumber>
    </submittedName>
</protein>
<keyword evidence="6" id="KW-0411">Iron-sulfur</keyword>
<accession>A0A7W9TN80</accession>
<feature type="domain" description="2Fe-2S ferredoxin-type" evidence="7">
    <location>
        <begin position="239"/>
        <end position="324"/>
    </location>
</feature>
<dbReference type="GO" id="GO:0051537">
    <property type="term" value="F:2 iron, 2 sulfur cluster binding"/>
    <property type="evidence" value="ECO:0007669"/>
    <property type="project" value="UniProtKB-KW"/>
</dbReference>
<keyword evidence="1" id="KW-0285">Flavoprotein</keyword>
<dbReference type="CDD" id="cd00207">
    <property type="entry name" value="fer2"/>
    <property type="match status" value="1"/>
</dbReference>
<evidence type="ECO:0000256" key="2">
    <source>
        <dbReference type="ARBA" id="ARBA00022714"/>
    </source>
</evidence>
<dbReference type="InterPro" id="IPR017938">
    <property type="entry name" value="Riboflavin_synthase-like_b-brl"/>
</dbReference>
<dbReference type="Pfam" id="PF00111">
    <property type="entry name" value="Fer2"/>
    <property type="match status" value="1"/>
</dbReference>
<dbReference type="RefSeq" id="WP_043681977.1">
    <property type="nucleotide sequence ID" value="NZ_JACHIB010000010.1"/>
</dbReference>
<dbReference type="PROSITE" id="PS51085">
    <property type="entry name" value="2FE2S_FER_2"/>
    <property type="match status" value="1"/>
</dbReference>
<name>A0A7W9TN80_CASDE</name>
<feature type="domain" description="FAD-binding FR-type" evidence="8">
    <location>
        <begin position="3"/>
        <end position="105"/>
    </location>
</feature>